<comment type="caution">
    <text evidence="2">The sequence shown here is derived from an EMBL/GenBank/DDBJ whole genome shotgun (WGS) entry which is preliminary data.</text>
</comment>
<dbReference type="GeneID" id="98123868"/>
<dbReference type="RefSeq" id="XP_070866783.1">
    <property type="nucleotide sequence ID" value="XM_071009224.1"/>
</dbReference>
<dbReference type="PANTHER" id="PTHR16222:SF28">
    <property type="entry name" value="ADP-RIBOSYLGLYCOHYDROLASE"/>
    <property type="match status" value="1"/>
</dbReference>
<organism evidence="2 3">
    <name type="scientific">Remersonia thermophila</name>
    <dbReference type="NCBI Taxonomy" id="72144"/>
    <lineage>
        <taxon>Eukaryota</taxon>
        <taxon>Fungi</taxon>
        <taxon>Dikarya</taxon>
        <taxon>Ascomycota</taxon>
        <taxon>Pezizomycotina</taxon>
        <taxon>Sordariomycetes</taxon>
        <taxon>Sordariomycetidae</taxon>
        <taxon>Sordariales</taxon>
        <taxon>Sordariales incertae sedis</taxon>
        <taxon>Remersonia</taxon>
    </lineage>
</organism>
<feature type="compositionally biased region" description="Basic and acidic residues" evidence="1">
    <location>
        <begin position="479"/>
        <end position="492"/>
    </location>
</feature>
<feature type="region of interest" description="Disordered" evidence="1">
    <location>
        <begin position="477"/>
        <end position="512"/>
    </location>
</feature>
<evidence type="ECO:0000313" key="2">
    <source>
        <dbReference type="EMBL" id="KAL2268056.1"/>
    </source>
</evidence>
<feature type="region of interest" description="Disordered" evidence="1">
    <location>
        <begin position="55"/>
        <end position="75"/>
    </location>
</feature>
<reference evidence="2 3" key="1">
    <citation type="journal article" date="2024" name="Commun. Biol.">
        <title>Comparative genomic analysis of thermophilic fungi reveals convergent evolutionary adaptations and gene losses.</title>
        <authorList>
            <person name="Steindorff A.S."/>
            <person name="Aguilar-Pontes M.V."/>
            <person name="Robinson A.J."/>
            <person name="Andreopoulos B."/>
            <person name="LaButti K."/>
            <person name="Kuo A."/>
            <person name="Mondo S."/>
            <person name="Riley R."/>
            <person name="Otillar R."/>
            <person name="Haridas S."/>
            <person name="Lipzen A."/>
            <person name="Grimwood J."/>
            <person name="Schmutz J."/>
            <person name="Clum A."/>
            <person name="Reid I.D."/>
            <person name="Moisan M.C."/>
            <person name="Butler G."/>
            <person name="Nguyen T.T.M."/>
            <person name="Dewar K."/>
            <person name="Conant G."/>
            <person name="Drula E."/>
            <person name="Henrissat B."/>
            <person name="Hansel C."/>
            <person name="Singer S."/>
            <person name="Hutchinson M.I."/>
            <person name="de Vries R.P."/>
            <person name="Natvig D.O."/>
            <person name="Powell A.J."/>
            <person name="Tsang A."/>
            <person name="Grigoriev I.V."/>
        </authorList>
    </citation>
    <scope>NUCLEOTIDE SEQUENCE [LARGE SCALE GENOMIC DNA]</scope>
    <source>
        <strain evidence="2 3">ATCC 22073</strain>
    </source>
</reference>
<evidence type="ECO:0008006" key="4">
    <source>
        <dbReference type="Google" id="ProtNLM"/>
    </source>
</evidence>
<dbReference type="Pfam" id="PF03747">
    <property type="entry name" value="ADP_ribosyl_GH"/>
    <property type="match status" value="2"/>
</dbReference>
<evidence type="ECO:0000256" key="1">
    <source>
        <dbReference type="SAM" id="MobiDB-lite"/>
    </source>
</evidence>
<gene>
    <name evidence="2" type="ORF">VTJ83DRAFT_2902</name>
</gene>
<protein>
    <recommendedName>
        <fullName evidence="4">ADP-ribosylglycohydrolase</fullName>
    </recommendedName>
</protein>
<dbReference type="Gene3D" id="1.10.4080.10">
    <property type="entry name" value="ADP-ribosylation/Crystallin J1"/>
    <property type="match status" value="1"/>
</dbReference>
<name>A0ABR4DDZ3_9PEZI</name>
<proteinExistence type="predicted"/>
<evidence type="ECO:0000313" key="3">
    <source>
        <dbReference type="Proteomes" id="UP001600064"/>
    </source>
</evidence>
<dbReference type="InterPro" id="IPR050792">
    <property type="entry name" value="ADP-ribosylglycohydrolase"/>
</dbReference>
<dbReference type="InterPro" id="IPR005502">
    <property type="entry name" value="Ribosyl_crysJ1"/>
</dbReference>
<dbReference type="PANTHER" id="PTHR16222">
    <property type="entry name" value="ADP-RIBOSYLGLYCOHYDROLASE"/>
    <property type="match status" value="1"/>
</dbReference>
<dbReference type="EMBL" id="JAZGUE010000003">
    <property type="protein sequence ID" value="KAL2268056.1"/>
    <property type="molecule type" value="Genomic_DNA"/>
</dbReference>
<dbReference type="Proteomes" id="UP001600064">
    <property type="component" value="Unassembled WGS sequence"/>
</dbReference>
<dbReference type="SUPFAM" id="SSF101478">
    <property type="entry name" value="ADP-ribosylglycohydrolase"/>
    <property type="match status" value="2"/>
</dbReference>
<keyword evidence="3" id="KW-1185">Reference proteome</keyword>
<sequence length="512" mass="54479">MDAPARHLLHRALQDRIAGSLVGSALGDAIGLYTEFLSAAQAAEAYPSRRFTLAGPDGRPTPFHPDYHRLPKEPGHWTDDTDHALLILLAFLHGADGTAAAASTNPSSPGLQGDHPPPLPTQRDLAERLRVWTRQGFPPLQTMPLGLGRLVGSVVSSSRFATDPEAMAREAWERAGRQAAPNGSLMRTHAVGLICAVRGGGGAGVDGAGGGGDADGILRPRTAAAEAAATAAVEPQDETEREVFAAAARLSRVTHVDPRCVVSCVVGTALVRGVVRGEVRSGSDIDAVVARCLAWFRAEGRVASDGDVDEAELWRHVKPDETDGLEALRLDDEKAIGYVYKALGAGVVVLRTAMRREEEAEGRGFLVRTRVFEELITDLVLRGGDADTNACFAGALLGGYLGYGALPDHWKHGLKHEGWLLGKAEALCRVLGVVEGGGDYVGKDDKDAEVYGGREPVTEAEMERRWMVLQGEVASKMQEAAKGEAPKGREPKAGPSWSLPWTSRGTSKRDAK</sequence>
<dbReference type="InterPro" id="IPR036705">
    <property type="entry name" value="Ribosyl_crysJ1_sf"/>
</dbReference>
<feature type="compositionally biased region" description="Basic and acidic residues" evidence="1">
    <location>
        <begin position="65"/>
        <end position="75"/>
    </location>
</feature>
<accession>A0ABR4DDZ3</accession>
<feature type="region of interest" description="Disordered" evidence="1">
    <location>
        <begin position="99"/>
        <end position="122"/>
    </location>
</feature>